<evidence type="ECO:0000313" key="3">
    <source>
        <dbReference type="EMBL" id="MFC4891724.1"/>
    </source>
</evidence>
<dbReference type="PANTHER" id="PTHR44196">
    <property type="entry name" value="DEHYDROGENASE/REDUCTASE SDR FAMILY MEMBER 7B"/>
    <property type="match status" value="1"/>
</dbReference>
<comment type="caution">
    <text evidence="3">The sequence shown here is derived from an EMBL/GenBank/DDBJ whole genome shotgun (WGS) entry which is preliminary data.</text>
</comment>
<evidence type="ECO:0000313" key="4">
    <source>
        <dbReference type="Proteomes" id="UP001595926"/>
    </source>
</evidence>
<dbReference type="EMBL" id="JBHSJH010000001">
    <property type="protein sequence ID" value="MFC4891724.1"/>
    <property type="molecule type" value="Genomic_DNA"/>
</dbReference>
<dbReference type="SUPFAM" id="SSF51735">
    <property type="entry name" value="NAD(P)-binding Rossmann-fold domains"/>
    <property type="match status" value="1"/>
</dbReference>
<organism evidence="3 4">
    <name type="scientific">Pseudofrancisella aestuarii</name>
    <dbReference type="NCBI Taxonomy" id="2670347"/>
    <lineage>
        <taxon>Bacteria</taxon>
        <taxon>Pseudomonadati</taxon>
        <taxon>Pseudomonadota</taxon>
        <taxon>Gammaproteobacteria</taxon>
        <taxon>Thiotrichales</taxon>
        <taxon>Francisellaceae</taxon>
        <taxon>Pseudofrancisella</taxon>
    </lineage>
</organism>
<dbReference type="Gene3D" id="3.40.50.720">
    <property type="entry name" value="NAD(P)-binding Rossmann-like Domain"/>
    <property type="match status" value="1"/>
</dbReference>
<keyword evidence="4" id="KW-1185">Reference proteome</keyword>
<dbReference type="Pfam" id="PF00106">
    <property type="entry name" value="adh_short"/>
    <property type="match status" value="1"/>
</dbReference>
<dbReference type="PRINTS" id="PR00081">
    <property type="entry name" value="GDHRDH"/>
</dbReference>
<sequence length="250" mass="28023">MQKLKKHYQNQRVWVIGATDGIGKALTLKLDQLGAKLILSSRSKDKLDALAHSLSTQAETVAFDVSKYDEFLTAANEVLGKSVDRIIYLPAYYEPAIVEKISLENFQNTINTNLNAVFYLIDAVLPYLKNDKNCQLAITASVAGYIGLPKSQPYAASKAAVINLVESFKAENQNLNIKLINPSFVKTRLTDKNDFKMPALMTPEFAADKILNGLVSSSFEIHFTKKFTLVLKLIKILPYKIYFRLVKNIK</sequence>
<gene>
    <name evidence="3" type="ORF">ACFPDQ_01505</name>
</gene>
<evidence type="ECO:0000256" key="1">
    <source>
        <dbReference type="ARBA" id="ARBA00006484"/>
    </source>
</evidence>
<dbReference type="InterPro" id="IPR036291">
    <property type="entry name" value="NAD(P)-bd_dom_sf"/>
</dbReference>
<dbReference type="RefSeq" id="WP_119330542.1">
    <property type="nucleotide sequence ID" value="NZ_JBHSJH010000001.1"/>
</dbReference>
<dbReference type="InterPro" id="IPR002347">
    <property type="entry name" value="SDR_fam"/>
</dbReference>
<dbReference type="EC" id="1.-.-.-" evidence="3"/>
<reference evidence="4" key="1">
    <citation type="journal article" date="2019" name="Int. J. Syst. Evol. Microbiol.">
        <title>The Global Catalogue of Microorganisms (GCM) 10K type strain sequencing project: providing services to taxonomists for standard genome sequencing and annotation.</title>
        <authorList>
            <consortium name="The Broad Institute Genomics Platform"/>
            <consortium name="The Broad Institute Genome Sequencing Center for Infectious Disease"/>
            <person name="Wu L."/>
            <person name="Ma J."/>
        </authorList>
    </citation>
    <scope>NUCLEOTIDE SEQUENCE [LARGE SCALE GENOMIC DNA]</scope>
    <source>
        <strain evidence="4">CGMCC 1.13718</strain>
    </source>
</reference>
<comment type="similarity">
    <text evidence="1">Belongs to the short-chain dehydrogenases/reductases (SDR) family.</text>
</comment>
<accession>A0ABV9T9B1</accession>
<proteinExistence type="inferred from homology"/>
<evidence type="ECO:0000256" key="2">
    <source>
        <dbReference type="ARBA" id="ARBA00023002"/>
    </source>
</evidence>
<keyword evidence="2 3" id="KW-0560">Oxidoreductase</keyword>
<dbReference type="GO" id="GO:0016491">
    <property type="term" value="F:oxidoreductase activity"/>
    <property type="evidence" value="ECO:0007669"/>
    <property type="project" value="UniProtKB-KW"/>
</dbReference>
<dbReference type="PANTHER" id="PTHR44196:SF1">
    <property type="entry name" value="DEHYDROGENASE_REDUCTASE SDR FAMILY MEMBER 7B"/>
    <property type="match status" value="1"/>
</dbReference>
<name>A0ABV9T9B1_9GAMM</name>
<protein>
    <submittedName>
        <fullName evidence="3">SDR family NAD(P)-dependent oxidoreductase</fullName>
        <ecNumber evidence="3">1.-.-.-</ecNumber>
    </submittedName>
</protein>
<dbReference type="Proteomes" id="UP001595926">
    <property type="component" value="Unassembled WGS sequence"/>
</dbReference>